<gene>
    <name evidence="2" type="ORF">A361_28885</name>
</gene>
<accession>A0A160MI83</accession>
<evidence type="ECO:0000256" key="1">
    <source>
        <dbReference type="SAM" id="MobiDB-lite"/>
    </source>
</evidence>
<reference evidence="2 3" key="1">
    <citation type="submission" date="2016-04" db="EMBL/GenBank/DDBJ databases">
        <title>Complete genome sequence of Bacillus oceanisediminis strain 2691.</title>
        <authorList>
            <person name="Jeong H."/>
            <person name="Kim H.J."/>
            <person name="Lee D.-W."/>
        </authorList>
    </citation>
    <scope>NUCLEOTIDE SEQUENCE [LARGE SCALE GENOMIC DNA]</scope>
    <source>
        <strain evidence="2 3">2691</strain>
        <plasmid evidence="3">pbo1</plasmid>
    </source>
</reference>
<geneLocation type="plasmid" evidence="3">
    <name>pbo1</name>
</geneLocation>
<dbReference type="Proteomes" id="UP000077856">
    <property type="component" value="Plasmid pBO1"/>
</dbReference>
<dbReference type="EMBL" id="CP015507">
    <property type="protein sequence ID" value="AND43179.1"/>
    <property type="molecule type" value="Genomic_DNA"/>
</dbReference>
<evidence type="ECO:0000313" key="2">
    <source>
        <dbReference type="EMBL" id="AND43179.1"/>
    </source>
</evidence>
<proteinExistence type="predicted"/>
<dbReference type="KEGG" id="bon:A361_28885"/>
<dbReference type="AlphaFoldDB" id="A0A160MI83"/>
<evidence type="ECO:0000313" key="3">
    <source>
        <dbReference type="Proteomes" id="UP000077856"/>
    </source>
</evidence>
<name>A0A160MI83_9BACI</name>
<feature type="region of interest" description="Disordered" evidence="1">
    <location>
        <begin position="1"/>
        <end position="29"/>
    </location>
</feature>
<organism evidence="2 3">
    <name type="scientific">Cytobacillus oceanisediminis 2691</name>
    <dbReference type="NCBI Taxonomy" id="1196031"/>
    <lineage>
        <taxon>Bacteria</taxon>
        <taxon>Bacillati</taxon>
        <taxon>Bacillota</taxon>
        <taxon>Bacilli</taxon>
        <taxon>Bacillales</taxon>
        <taxon>Bacillaceae</taxon>
        <taxon>Cytobacillus</taxon>
    </lineage>
</organism>
<dbReference type="RefSeq" id="WP_019379904.1">
    <property type="nucleotide sequence ID" value="NZ_CP015507.1"/>
</dbReference>
<protein>
    <submittedName>
        <fullName evidence="2">Uncharacterized protein</fullName>
    </submittedName>
</protein>
<keyword evidence="2" id="KW-0614">Plasmid</keyword>
<feature type="compositionally biased region" description="Basic residues" evidence="1">
    <location>
        <begin position="19"/>
        <end position="29"/>
    </location>
</feature>
<sequence length="70" mass="8144">MGNFVDGNRFLKKDPSKKNAPKKKPVKRRGPRVRGNLIFLMIQVLTELSASWCIFGRQVFLKICYFSLKQ</sequence>